<dbReference type="PANTHER" id="PTHR21013">
    <property type="entry name" value="ATP SYNTHASE MITOCHONDRIAL F1 COMPLEX ASSEMBLY FACTOR 2/ATP12 PROTEIN, MITOCHONDRIAL PRECURSOR"/>
    <property type="match status" value="1"/>
</dbReference>
<protein>
    <submittedName>
        <fullName evidence="1">Uncharacterized protein</fullName>
    </submittedName>
</protein>
<dbReference type="Proteomes" id="UP000692954">
    <property type="component" value="Unassembled WGS sequence"/>
</dbReference>
<sequence>MKGTISLEHQKRYGKYSVRYLHKTNPYGQESEKFEVSSARYGKFYTKESEHKNILREFDNKYCVIPFEIIIIQQQKLMRGFIIRFAFAEQISIQTQSYLKRTYKEATVEMATNALNPYHQWFIKLDGKSVKTQQRNVLAVPSPQLAACIATEFNRQKEYLSFKQMPLMMLARNAIDLDYDATNREYIEKTIIYHLENDVILHRRNKQSQLLDIQQQQLDPQLKSFNSRFGMDIQSNDGVQITSLNQQNKVKIESLIRGLNNWQLVSLSSQADNLKSCILAIQLSYGLLDSDKAISLCDIQSQYNKKNTENENPQDSDSEDNIISTNVKAAQLFSSLIYSQSILY</sequence>
<dbReference type="EMBL" id="CAJJDN010000041">
    <property type="protein sequence ID" value="CAD8080911.1"/>
    <property type="molecule type" value="Genomic_DNA"/>
</dbReference>
<reference evidence="1" key="1">
    <citation type="submission" date="2021-01" db="EMBL/GenBank/DDBJ databases">
        <authorList>
            <consortium name="Genoscope - CEA"/>
            <person name="William W."/>
        </authorList>
    </citation>
    <scope>NUCLEOTIDE SEQUENCE</scope>
</reference>
<dbReference type="GO" id="GO:0005739">
    <property type="term" value="C:mitochondrion"/>
    <property type="evidence" value="ECO:0007669"/>
    <property type="project" value="TreeGrafter"/>
</dbReference>
<evidence type="ECO:0000313" key="2">
    <source>
        <dbReference type="Proteomes" id="UP000692954"/>
    </source>
</evidence>
<organism evidence="1 2">
    <name type="scientific">Paramecium sonneborni</name>
    <dbReference type="NCBI Taxonomy" id="65129"/>
    <lineage>
        <taxon>Eukaryota</taxon>
        <taxon>Sar</taxon>
        <taxon>Alveolata</taxon>
        <taxon>Ciliophora</taxon>
        <taxon>Intramacronucleata</taxon>
        <taxon>Oligohymenophorea</taxon>
        <taxon>Peniculida</taxon>
        <taxon>Parameciidae</taxon>
        <taxon>Paramecium</taxon>
    </lineage>
</organism>
<keyword evidence="2" id="KW-1185">Reference proteome</keyword>
<dbReference type="OrthoDB" id="5673at2759"/>
<evidence type="ECO:0000313" key="1">
    <source>
        <dbReference type="EMBL" id="CAD8080911.1"/>
    </source>
</evidence>
<dbReference type="GO" id="GO:0033615">
    <property type="term" value="P:mitochondrial proton-transporting ATP synthase complex assembly"/>
    <property type="evidence" value="ECO:0007669"/>
    <property type="project" value="TreeGrafter"/>
</dbReference>
<name>A0A8S1MR79_9CILI</name>
<dbReference type="PANTHER" id="PTHR21013:SF10">
    <property type="entry name" value="ATP SYNTHASE MITOCHONDRIAL F1 COMPLEX ASSEMBLY FACTOR 2"/>
    <property type="match status" value="1"/>
</dbReference>
<proteinExistence type="predicted"/>
<dbReference type="InterPro" id="IPR011419">
    <property type="entry name" value="ATP12_ATP_synth-F1-assembly"/>
</dbReference>
<dbReference type="AlphaFoldDB" id="A0A8S1MR79"/>
<accession>A0A8S1MR79</accession>
<dbReference type="Pfam" id="PF07542">
    <property type="entry name" value="ATP12"/>
    <property type="match status" value="1"/>
</dbReference>
<gene>
    <name evidence="1" type="ORF">PSON_ATCC_30995.1.T0410116</name>
</gene>
<comment type="caution">
    <text evidence="1">The sequence shown here is derived from an EMBL/GenBank/DDBJ whole genome shotgun (WGS) entry which is preliminary data.</text>
</comment>